<reference evidence="1" key="1">
    <citation type="submission" date="2014-09" db="EMBL/GenBank/DDBJ databases">
        <authorList>
            <person name="Magalhaes I.L.F."/>
            <person name="Oliveira U."/>
            <person name="Santos F.R."/>
            <person name="Vidigal T.H.D.A."/>
            <person name="Brescovit A.D."/>
            <person name="Santos A.J."/>
        </authorList>
    </citation>
    <scope>NUCLEOTIDE SEQUENCE</scope>
    <source>
        <tissue evidence="1">Shoot tissue taken approximately 20 cm above the soil surface</tissue>
    </source>
</reference>
<reference evidence="1" key="2">
    <citation type="journal article" date="2015" name="Data Brief">
        <title>Shoot transcriptome of the giant reed, Arundo donax.</title>
        <authorList>
            <person name="Barrero R.A."/>
            <person name="Guerrero F.D."/>
            <person name="Moolhuijzen P."/>
            <person name="Goolsby J.A."/>
            <person name="Tidwell J."/>
            <person name="Bellgard S.E."/>
            <person name="Bellgard M.I."/>
        </authorList>
    </citation>
    <scope>NUCLEOTIDE SEQUENCE</scope>
    <source>
        <tissue evidence="1">Shoot tissue taken approximately 20 cm above the soil surface</tissue>
    </source>
</reference>
<protein>
    <submittedName>
        <fullName evidence="1">Uncharacterized protein</fullName>
    </submittedName>
</protein>
<organism evidence="1">
    <name type="scientific">Arundo donax</name>
    <name type="common">Giant reed</name>
    <name type="synonym">Donax arundinaceus</name>
    <dbReference type="NCBI Taxonomy" id="35708"/>
    <lineage>
        <taxon>Eukaryota</taxon>
        <taxon>Viridiplantae</taxon>
        <taxon>Streptophyta</taxon>
        <taxon>Embryophyta</taxon>
        <taxon>Tracheophyta</taxon>
        <taxon>Spermatophyta</taxon>
        <taxon>Magnoliopsida</taxon>
        <taxon>Liliopsida</taxon>
        <taxon>Poales</taxon>
        <taxon>Poaceae</taxon>
        <taxon>PACMAD clade</taxon>
        <taxon>Arundinoideae</taxon>
        <taxon>Arundineae</taxon>
        <taxon>Arundo</taxon>
    </lineage>
</organism>
<dbReference type="AlphaFoldDB" id="A0A0A9AWA7"/>
<proteinExistence type="predicted"/>
<sequence>MTSLIIKNDQPLVGMVLYLPC</sequence>
<evidence type="ECO:0000313" key="1">
    <source>
        <dbReference type="EMBL" id="JAD54118.1"/>
    </source>
</evidence>
<dbReference type="EMBL" id="GBRH01243777">
    <property type="protein sequence ID" value="JAD54118.1"/>
    <property type="molecule type" value="Transcribed_RNA"/>
</dbReference>
<accession>A0A0A9AWA7</accession>
<name>A0A0A9AWA7_ARUDO</name>